<dbReference type="Gene3D" id="2.40.330.10">
    <property type="entry name" value="DNA-binding pseudobarrel domain"/>
    <property type="match status" value="2"/>
</dbReference>
<comment type="caution">
    <text evidence="8">The sequence shown here is derived from an EMBL/GenBank/DDBJ whole genome shotgun (WGS) entry which is preliminary data.</text>
</comment>
<keyword evidence="5" id="KW-0539">Nucleus</keyword>
<feature type="domain" description="TF-B3" evidence="7">
    <location>
        <begin position="419"/>
        <end position="513"/>
    </location>
</feature>
<dbReference type="SMART" id="SM01019">
    <property type="entry name" value="B3"/>
    <property type="match status" value="2"/>
</dbReference>
<dbReference type="InterPro" id="IPR044837">
    <property type="entry name" value="REM16-like"/>
</dbReference>
<protein>
    <submittedName>
        <fullName evidence="8">B3 domain-containing protein</fullName>
    </submittedName>
</protein>
<keyword evidence="2" id="KW-0805">Transcription regulation</keyword>
<evidence type="ECO:0000256" key="2">
    <source>
        <dbReference type="ARBA" id="ARBA00023015"/>
    </source>
</evidence>
<dbReference type="SUPFAM" id="SSF101936">
    <property type="entry name" value="DNA-binding pseudobarrel domain"/>
    <property type="match status" value="2"/>
</dbReference>
<dbReference type="Proteomes" id="UP001153555">
    <property type="component" value="Unassembled WGS sequence"/>
</dbReference>
<dbReference type="AlphaFoldDB" id="A0A9N7RHY6"/>
<keyword evidence="4" id="KW-0804">Transcription</keyword>
<evidence type="ECO:0000256" key="3">
    <source>
        <dbReference type="ARBA" id="ARBA00023125"/>
    </source>
</evidence>
<dbReference type="PANTHER" id="PTHR31391">
    <property type="entry name" value="B3 DOMAIN-CONTAINING PROTEIN OS11G0197600-RELATED"/>
    <property type="match status" value="1"/>
</dbReference>
<proteinExistence type="predicted"/>
<evidence type="ECO:0000259" key="7">
    <source>
        <dbReference type="PROSITE" id="PS50863"/>
    </source>
</evidence>
<keyword evidence="9" id="KW-1185">Reference proteome</keyword>
<accession>A0A9N7RHY6</accession>
<feature type="compositionally biased region" description="Basic and acidic residues" evidence="6">
    <location>
        <begin position="10"/>
        <end position="22"/>
    </location>
</feature>
<feature type="region of interest" description="Disordered" evidence="6">
    <location>
        <begin position="1"/>
        <end position="22"/>
    </location>
</feature>
<comment type="subcellular location">
    <subcellularLocation>
        <location evidence="1">Nucleus</location>
    </subcellularLocation>
</comment>
<feature type="region of interest" description="Disordered" evidence="6">
    <location>
        <begin position="349"/>
        <end position="372"/>
    </location>
</feature>
<dbReference type="InterPro" id="IPR015300">
    <property type="entry name" value="DNA-bd_pseudobarrel_sf"/>
</dbReference>
<keyword evidence="3" id="KW-0238">DNA-binding</keyword>
<dbReference type="CDD" id="cd10017">
    <property type="entry name" value="B3_DNA"/>
    <property type="match status" value="2"/>
</dbReference>
<feature type="region of interest" description="Disordered" evidence="6">
    <location>
        <begin position="251"/>
        <end position="324"/>
    </location>
</feature>
<feature type="compositionally biased region" description="Basic and acidic residues" evidence="6">
    <location>
        <begin position="349"/>
        <end position="361"/>
    </location>
</feature>
<dbReference type="PROSITE" id="PS50863">
    <property type="entry name" value="B3"/>
    <property type="match status" value="2"/>
</dbReference>
<feature type="compositionally biased region" description="Basic and acidic residues" evidence="6">
    <location>
        <begin position="298"/>
        <end position="316"/>
    </location>
</feature>
<feature type="domain" description="TF-B3" evidence="7">
    <location>
        <begin position="26"/>
        <end position="119"/>
    </location>
</feature>
<dbReference type="EMBL" id="CACSLK010027752">
    <property type="protein sequence ID" value="CAA0828587.1"/>
    <property type="molecule type" value="Genomic_DNA"/>
</dbReference>
<evidence type="ECO:0000256" key="1">
    <source>
        <dbReference type="ARBA" id="ARBA00004123"/>
    </source>
</evidence>
<gene>
    <name evidence="8" type="ORF">SHERM_24282</name>
</gene>
<evidence type="ECO:0000313" key="9">
    <source>
        <dbReference type="Proteomes" id="UP001153555"/>
    </source>
</evidence>
<reference evidence="8" key="1">
    <citation type="submission" date="2019-12" db="EMBL/GenBank/DDBJ databases">
        <authorList>
            <person name="Scholes J."/>
        </authorList>
    </citation>
    <scope>NUCLEOTIDE SEQUENCE</scope>
</reference>
<feature type="region of interest" description="Disordered" evidence="6">
    <location>
        <begin position="132"/>
        <end position="199"/>
    </location>
</feature>
<dbReference type="OrthoDB" id="897584at2759"/>
<organism evidence="8 9">
    <name type="scientific">Striga hermonthica</name>
    <name type="common">Purple witchweed</name>
    <name type="synonym">Buchnera hermonthica</name>
    <dbReference type="NCBI Taxonomy" id="68872"/>
    <lineage>
        <taxon>Eukaryota</taxon>
        <taxon>Viridiplantae</taxon>
        <taxon>Streptophyta</taxon>
        <taxon>Embryophyta</taxon>
        <taxon>Tracheophyta</taxon>
        <taxon>Spermatophyta</taxon>
        <taxon>Magnoliopsida</taxon>
        <taxon>eudicotyledons</taxon>
        <taxon>Gunneridae</taxon>
        <taxon>Pentapetalae</taxon>
        <taxon>asterids</taxon>
        <taxon>lamiids</taxon>
        <taxon>Lamiales</taxon>
        <taxon>Orobanchaceae</taxon>
        <taxon>Buchnereae</taxon>
        <taxon>Striga</taxon>
    </lineage>
</organism>
<dbReference type="GO" id="GO:0003677">
    <property type="term" value="F:DNA binding"/>
    <property type="evidence" value="ECO:0007669"/>
    <property type="project" value="UniProtKB-KW"/>
</dbReference>
<dbReference type="GO" id="GO:0005634">
    <property type="term" value="C:nucleus"/>
    <property type="evidence" value="ECO:0007669"/>
    <property type="project" value="UniProtKB-SubCell"/>
</dbReference>
<dbReference type="PANTHER" id="PTHR31391:SF108">
    <property type="entry name" value="TF-B3 DOMAIN-CONTAINING PROTEIN"/>
    <property type="match status" value="1"/>
</dbReference>
<dbReference type="Pfam" id="PF02362">
    <property type="entry name" value="B3"/>
    <property type="match status" value="1"/>
</dbReference>
<dbReference type="InterPro" id="IPR003340">
    <property type="entry name" value="B3_DNA-bd"/>
</dbReference>
<sequence length="513" mass="57219">MTARMARRGIAHDESEKGSDKMPKKRRFIKIMFGFDFSTYLPLPPSFVKSVKHLADQEIQIEDSNGLQWSVKLAEVDGSLSLNEGWNKFFLDHSLREGYILVFEYAVDGHFTVYIFGQPAVEITDFDNVSPKNRKRVKTYPDPVSPDKPLLKKIVQPREKSGPNDSVAPRSKTRTCKTRSKEADGNMMRPSCELPTAGSENKIGMINRDTESCGRKEKDILYDPSCLETGKKTPAKCVTKITDKLNTNADGNNTQINASRTDGVKKPLDVSAGPSRTAQKKVDVNRNASEKFTGTVEKAPEKKRSPSRAVKTDVKMKKNATQMAGDHVEKINSDSSDILADMNRVTRSDKGNLSGKVREDASNPPNDCSERGIAGKRKYLEPTIPSEELEKLCGKRRIKQEQVGPKGEPDLADEAVPSSGISPFTAKVENKSYLELPVQIPSVKKDKGKVVYIRGSSGKIWPMIYPNTLKSVKALVGNWTRFCETNGIKPGDECRFQPENEKFCCYRVDVMNK</sequence>
<feature type="compositionally biased region" description="Polar residues" evidence="6">
    <location>
        <begin position="251"/>
        <end position="260"/>
    </location>
</feature>
<evidence type="ECO:0000256" key="4">
    <source>
        <dbReference type="ARBA" id="ARBA00023163"/>
    </source>
</evidence>
<evidence type="ECO:0000256" key="6">
    <source>
        <dbReference type="SAM" id="MobiDB-lite"/>
    </source>
</evidence>
<name>A0A9N7RHY6_STRHE</name>
<evidence type="ECO:0000256" key="5">
    <source>
        <dbReference type="ARBA" id="ARBA00023242"/>
    </source>
</evidence>
<evidence type="ECO:0000313" key="8">
    <source>
        <dbReference type="EMBL" id="CAA0828587.1"/>
    </source>
</evidence>